<dbReference type="InterPro" id="IPR046450">
    <property type="entry name" value="PA_dom_sf"/>
</dbReference>
<comment type="subcellular location">
    <subcellularLocation>
        <location evidence="2">Secreted</location>
        <location evidence="2">Extracellular space</location>
        <location evidence="2">Apoplast</location>
    </subcellularLocation>
</comment>
<comment type="function">
    <text evidence="1">Required for arbuscular mycorrhiza (AM) development during AM symbiosis with AM fungi (e.g. Glomeromycota intraradices).</text>
</comment>
<keyword evidence="6 12" id="KW-0645">Protease</keyword>
<dbReference type="GO" id="GO:0009610">
    <property type="term" value="P:response to symbiotic fungus"/>
    <property type="evidence" value="ECO:0007669"/>
    <property type="project" value="UniProtKB-ARBA"/>
</dbReference>
<sequence length="328" mass="35228">MGSHEHGEGATDADFDRVTQAHHEFLQSYVGRGGVVPSESVFRKARYGEDSIIAHLDTGVWPESPSFSDEGMGPIPSRWKGICQHDMTGFRCNRKLIGARYFNKGYLADSGSEVKFNNTVRDYEGHGSHTLSTIGGNFVPGASVFGYGNGTAQGGSPKARGASLAKAMPEKKLYPLINAADAKLANEPVENATLCLRGTIDPKKAGGKILVCLRGINARMEKSLVALDAGAVGMILCNDEPSGNDLVADPHLLPASQLTYKDGLAIYAYMNSTETPLGYIEPPETELGIKPAPIMAAFSSRGPNTVTPEILKWFTNGAAEGQERKRRR</sequence>
<keyword evidence="8" id="KW-0378">Hydrolase</keyword>
<evidence type="ECO:0000256" key="1">
    <source>
        <dbReference type="ARBA" id="ARBA00002076"/>
    </source>
</evidence>
<evidence type="ECO:0000256" key="2">
    <source>
        <dbReference type="ARBA" id="ARBA00004271"/>
    </source>
</evidence>
<reference evidence="12 13" key="1">
    <citation type="submission" date="2020-05" db="EMBL/GenBank/DDBJ databases">
        <title>Vigna angularis (adzuki bean) Var. LongXiaoDou No. 4 denovo assembly.</title>
        <authorList>
            <person name="Xiang H."/>
        </authorList>
    </citation>
    <scope>NUCLEOTIDE SEQUENCE [LARGE SCALE GENOMIC DNA]</scope>
    <source>
        <tissue evidence="12">Leaf</tissue>
    </source>
</reference>
<keyword evidence="5" id="KW-0964">Secreted</keyword>
<dbReference type="AlphaFoldDB" id="A0A8T0L2S9"/>
<keyword evidence="4" id="KW-0052">Apoplast</keyword>
<dbReference type="InterPro" id="IPR003137">
    <property type="entry name" value="PA_domain"/>
</dbReference>
<dbReference type="Proteomes" id="UP000743370">
    <property type="component" value="Unassembled WGS sequence"/>
</dbReference>
<evidence type="ECO:0000259" key="11">
    <source>
        <dbReference type="Pfam" id="PF02225"/>
    </source>
</evidence>
<dbReference type="EMBL" id="JABFOF010000001">
    <property type="protein sequence ID" value="KAG2407090.1"/>
    <property type="molecule type" value="Genomic_DNA"/>
</dbReference>
<dbReference type="PANTHER" id="PTHR10795">
    <property type="entry name" value="PROPROTEIN CONVERTASE SUBTILISIN/KEXIN"/>
    <property type="match status" value="1"/>
</dbReference>
<name>A0A8T0L2S9_PHAAN</name>
<dbReference type="Gene3D" id="3.40.50.200">
    <property type="entry name" value="Peptidase S8/S53 domain"/>
    <property type="match status" value="1"/>
</dbReference>
<dbReference type="GO" id="GO:0006508">
    <property type="term" value="P:proteolysis"/>
    <property type="evidence" value="ECO:0007669"/>
    <property type="project" value="UniProtKB-KW"/>
</dbReference>
<dbReference type="CDD" id="cd02120">
    <property type="entry name" value="PA_subtilisin_like"/>
    <property type="match status" value="1"/>
</dbReference>
<proteinExistence type="inferred from homology"/>
<dbReference type="FunFam" id="3.50.30.30:FF:000005">
    <property type="entry name" value="subtilisin-like protease SBT1.5"/>
    <property type="match status" value="1"/>
</dbReference>
<dbReference type="InterPro" id="IPR045051">
    <property type="entry name" value="SBT"/>
</dbReference>
<evidence type="ECO:0000256" key="3">
    <source>
        <dbReference type="ARBA" id="ARBA00011073"/>
    </source>
</evidence>
<organism evidence="12 13">
    <name type="scientific">Phaseolus angularis</name>
    <name type="common">Azuki bean</name>
    <name type="synonym">Vigna angularis</name>
    <dbReference type="NCBI Taxonomy" id="3914"/>
    <lineage>
        <taxon>Eukaryota</taxon>
        <taxon>Viridiplantae</taxon>
        <taxon>Streptophyta</taxon>
        <taxon>Embryophyta</taxon>
        <taxon>Tracheophyta</taxon>
        <taxon>Spermatophyta</taxon>
        <taxon>Magnoliopsida</taxon>
        <taxon>eudicotyledons</taxon>
        <taxon>Gunneridae</taxon>
        <taxon>Pentapetalae</taxon>
        <taxon>rosids</taxon>
        <taxon>fabids</taxon>
        <taxon>Fabales</taxon>
        <taxon>Fabaceae</taxon>
        <taxon>Papilionoideae</taxon>
        <taxon>50 kb inversion clade</taxon>
        <taxon>NPAAA clade</taxon>
        <taxon>indigoferoid/millettioid clade</taxon>
        <taxon>Phaseoleae</taxon>
        <taxon>Vigna</taxon>
    </lineage>
</organism>
<keyword evidence="10" id="KW-0325">Glycoprotein</keyword>
<evidence type="ECO:0000256" key="5">
    <source>
        <dbReference type="ARBA" id="ARBA00022525"/>
    </source>
</evidence>
<accession>A0A8T0L2S9</accession>
<dbReference type="SUPFAM" id="SSF52025">
    <property type="entry name" value="PA domain"/>
    <property type="match status" value="1"/>
</dbReference>
<evidence type="ECO:0000256" key="7">
    <source>
        <dbReference type="ARBA" id="ARBA00022729"/>
    </source>
</evidence>
<comment type="similarity">
    <text evidence="3">Belongs to the peptidase S8 family.</text>
</comment>
<evidence type="ECO:0000256" key="4">
    <source>
        <dbReference type="ARBA" id="ARBA00022523"/>
    </source>
</evidence>
<evidence type="ECO:0000256" key="10">
    <source>
        <dbReference type="ARBA" id="ARBA00023180"/>
    </source>
</evidence>
<evidence type="ECO:0000256" key="9">
    <source>
        <dbReference type="ARBA" id="ARBA00022825"/>
    </source>
</evidence>
<keyword evidence="9" id="KW-0720">Serine protease</keyword>
<dbReference type="Pfam" id="PF02225">
    <property type="entry name" value="PA"/>
    <property type="match status" value="1"/>
</dbReference>
<evidence type="ECO:0000256" key="8">
    <source>
        <dbReference type="ARBA" id="ARBA00022801"/>
    </source>
</evidence>
<dbReference type="InterPro" id="IPR036852">
    <property type="entry name" value="Peptidase_S8/S53_dom_sf"/>
</dbReference>
<keyword evidence="7" id="KW-0732">Signal</keyword>
<evidence type="ECO:0000313" key="12">
    <source>
        <dbReference type="EMBL" id="KAG2407090.1"/>
    </source>
</evidence>
<dbReference type="GO" id="GO:0004252">
    <property type="term" value="F:serine-type endopeptidase activity"/>
    <property type="evidence" value="ECO:0007669"/>
    <property type="project" value="InterPro"/>
</dbReference>
<gene>
    <name evidence="12" type="ORF">HKW66_Vig0019120</name>
</gene>
<evidence type="ECO:0000256" key="6">
    <source>
        <dbReference type="ARBA" id="ARBA00022670"/>
    </source>
</evidence>
<comment type="caution">
    <text evidence="12">The sequence shown here is derived from an EMBL/GenBank/DDBJ whole genome shotgun (WGS) entry which is preliminary data.</text>
</comment>
<evidence type="ECO:0000313" key="13">
    <source>
        <dbReference type="Proteomes" id="UP000743370"/>
    </source>
</evidence>
<dbReference type="GO" id="GO:0048046">
    <property type="term" value="C:apoplast"/>
    <property type="evidence" value="ECO:0007669"/>
    <property type="project" value="UniProtKB-SubCell"/>
</dbReference>
<feature type="domain" description="PA" evidence="11">
    <location>
        <begin position="191"/>
        <end position="266"/>
    </location>
</feature>
<dbReference type="SUPFAM" id="SSF52743">
    <property type="entry name" value="Subtilisin-like"/>
    <property type="match status" value="1"/>
</dbReference>
<protein>
    <submittedName>
        <fullName evidence="12">Subtilisin-like protease</fullName>
    </submittedName>
</protein>